<evidence type="ECO:0000313" key="2">
    <source>
        <dbReference type="Proteomes" id="UP001420932"/>
    </source>
</evidence>
<proteinExistence type="predicted"/>
<keyword evidence="2" id="KW-1185">Reference proteome</keyword>
<dbReference type="Proteomes" id="UP001420932">
    <property type="component" value="Unassembled WGS sequence"/>
</dbReference>
<organism evidence="1 2">
    <name type="scientific">Stephania yunnanensis</name>
    <dbReference type="NCBI Taxonomy" id="152371"/>
    <lineage>
        <taxon>Eukaryota</taxon>
        <taxon>Viridiplantae</taxon>
        <taxon>Streptophyta</taxon>
        <taxon>Embryophyta</taxon>
        <taxon>Tracheophyta</taxon>
        <taxon>Spermatophyta</taxon>
        <taxon>Magnoliopsida</taxon>
        <taxon>Ranunculales</taxon>
        <taxon>Menispermaceae</taxon>
        <taxon>Menispermoideae</taxon>
        <taxon>Cissampelideae</taxon>
        <taxon>Stephania</taxon>
    </lineage>
</organism>
<sequence>MFIAPIVYFTTLSPSTITTTAPIKVSQSSPYFLSLIPILISDFDSDSQILGIPINGGVESLLLVTDFGNI</sequence>
<dbReference type="EMBL" id="JBBNAF010000009">
    <property type="protein sequence ID" value="KAK9114932.1"/>
    <property type="molecule type" value="Genomic_DNA"/>
</dbReference>
<gene>
    <name evidence="1" type="ORF">Syun_021729</name>
</gene>
<accession>A0AAP0II29</accession>
<reference evidence="1 2" key="1">
    <citation type="submission" date="2024-01" db="EMBL/GenBank/DDBJ databases">
        <title>Genome assemblies of Stephania.</title>
        <authorList>
            <person name="Yang L."/>
        </authorList>
    </citation>
    <scope>NUCLEOTIDE SEQUENCE [LARGE SCALE GENOMIC DNA]</scope>
    <source>
        <strain evidence="1">YNDBR</strain>
        <tissue evidence="1">Leaf</tissue>
    </source>
</reference>
<evidence type="ECO:0000313" key="1">
    <source>
        <dbReference type="EMBL" id="KAK9114932.1"/>
    </source>
</evidence>
<protein>
    <submittedName>
        <fullName evidence="1">Uncharacterized protein</fullName>
    </submittedName>
</protein>
<comment type="caution">
    <text evidence="1">The sequence shown here is derived from an EMBL/GenBank/DDBJ whole genome shotgun (WGS) entry which is preliminary data.</text>
</comment>
<dbReference type="AlphaFoldDB" id="A0AAP0II29"/>
<name>A0AAP0II29_9MAGN</name>